<reference evidence="1 2" key="1">
    <citation type="submission" date="2020-05" db="EMBL/GenBank/DDBJ databases">
        <authorList>
            <person name="Campoy J."/>
            <person name="Schneeberger K."/>
            <person name="Spophaly S."/>
        </authorList>
    </citation>
    <scope>NUCLEOTIDE SEQUENCE [LARGE SCALE GENOMIC DNA]</scope>
    <source>
        <strain evidence="1">PruArmRojPasFocal</strain>
    </source>
</reference>
<dbReference type="EMBL" id="CAEKDK010000003">
    <property type="protein sequence ID" value="CAB4272576.1"/>
    <property type="molecule type" value="Genomic_DNA"/>
</dbReference>
<evidence type="ECO:0000313" key="1">
    <source>
        <dbReference type="EMBL" id="CAB4272576.1"/>
    </source>
</evidence>
<proteinExistence type="predicted"/>
<evidence type="ECO:0000313" key="2">
    <source>
        <dbReference type="Proteomes" id="UP000507222"/>
    </source>
</evidence>
<dbReference type="Proteomes" id="UP000507222">
    <property type="component" value="Unassembled WGS sequence"/>
</dbReference>
<accession>A0A6J5U824</accession>
<name>A0A6J5U824_PRUAR</name>
<dbReference type="AlphaFoldDB" id="A0A6J5U824"/>
<gene>
    <name evidence="1" type="ORF">CURHAP_LOCUS19279</name>
</gene>
<sequence length="72" mass="8032">MMNEVIPKVGQMIPKVNTFLDNVNGIIDALLTNMQVYVELGLVGTDGLLIFLYNFNSIKDDKADKKEKASKD</sequence>
<organism evidence="1 2">
    <name type="scientific">Prunus armeniaca</name>
    <name type="common">Apricot</name>
    <name type="synonym">Armeniaca vulgaris</name>
    <dbReference type="NCBI Taxonomy" id="36596"/>
    <lineage>
        <taxon>Eukaryota</taxon>
        <taxon>Viridiplantae</taxon>
        <taxon>Streptophyta</taxon>
        <taxon>Embryophyta</taxon>
        <taxon>Tracheophyta</taxon>
        <taxon>Spermatophyta</taxon>
        <taxon>Magnoliopsida</taxon>
        <taxon>eudicotyledons</taxon>
        <taxon>Gunneridae</taxon>
        <taxon>Pentapetalae</taxon>
        <taxon>rosids</taxon>
        <taxon>fabids</taxon>
        <taxon>Rosales</taxon>
        <taxon>Rosaceae</taxon>
        <taxon>Amygdaloideae</taxon>
        <taxon>Amygdaleae</taxon>
        <taxon>Prunus</taxon>
    </lineage>
</organism>
<protein>
    <submittedName>
        <fullName evidence="1">Uncharacterized protein</fullName>
    </submittedName>
</protein>